<feature type="chain" id="PRO_5026073015" description="Secreted protein" evidence="1">
    <location>
        <begin position="26"/>
        <end position="81"/>
    </location>
</feature>
<evidence type="ECO:0008006" key="4">
    <source>
        <dbReference type="Google" id="ProtNLM"/>
    </source>
</evidence>
<organism evidence="2 3">
    <name type="scientific">Streptomyces boncukensis</name>
    <dbReference type="NCBI Taxonomy" id="2711219"/>
    <lineage>
        <taxon>Bacteria</taxon>
        <taxon>Bacillati</taxon>
        <taxon>Actinomycetota</taxon>
        <taxon>Actinomycetes</taxon>
        <taxon>Kitasatosporales</taxon>
        <taxon>Streptomycetaceae</taxon>
        <taxon>Streptomyces</taxon>
    </lineage>
</organism>
<evidence type="ECO:0000256" key="1">
    <source>
        <dbReference type="SAM" id="SignalP"/>
    </source>
</evidence>
<feature type="signal peptide" evidence="1">
    <location>
        <begin position="1"/>
        <end position="25"/>
    </location>
</feature>
<sequence>MNHTKTAAAVAGSVLALGAATPAFAADSPVDPNRMSLDGGLATVLEENPLTGAEKQSQLLGDQGPLSAAKSVPLVGGLPVL</sequence>
<dbReference type="EMBL" id="JAAKZZ010000143">
    <property type="protein sequence ID" value="NGO69816.1"/>
    <property type="molecule type" value="Genomic_DNA"/>
</dbReference>
<dbReference type="AlphaFoldDB" id="A0A6G4WX03"/>
<proteinExistence type="predicted"/>
<keyword evidence="3" id="KW-1185">Reference proteome</keyword>
<reference evidence="2 3" key="1">
    <citation type="submission" date="2020-02" db="EMBL/GenBank/DDBJ databases">
        <title>Whole-genome analyses of novel actinobacteria.</title>
        <authorList>
            <person name="Sahin N."/>
            <person name="Tatar D."/>
        </authorList>
    </citation>
    <scope>NUCLEOTIDE SEQUENCE [LARGE SCALE GENOMIC DNA]</scope>
    <source>
        <strain evidence="2 3">SB3404</strain>
    </source>
</reference>
<protein>
    <recommendedName>
        <fullName evidence="4">Secreted protein</fullName>
    </recommendedName>
</protein>
<keyword evidence="1" id="KW-0732">Signal</keyword>
<name>A0A6G4WX03_9ACTN</name>
<dbReference type="RefSeq" id="WP_165299496.1">
    <property type="nucleotide sequence ID" value="NZ_JAAKZZ010000143.1"/>
</dbReference>
<evidence type="ECO:0000313" key="3">
    <source>
        <dbReference type="Proteomes" id="UP000477722"/>
    </source>
</evidence>
<dbReference type="Proteomes" id="UP000477722">
    <property type="component" value="Unassembled WGS sequence"/>
</dbReference>
<comment type="caution">
    <text evidence="2">The sequence shown here is derived from an EMBL/GenBank/DDBJ whole genome shotgun (WGS) entry which is preliminary data.</text>
</comment>
<gene>
    <name evidence="2" type="ORF">G5C65_15910</name>
</gene>
<evidence type="ECO:0000313" key="2">
    <source>
        <dbReference type="EMBL" id="NGO69816.1"/>
    </source>
</evidence>
<accession>A0A6G4WX03</accession>